<dbReference type="InterPro" id="IPR045258">
    <property type="entry name" value="ACAP1/2/3-like"/>
</dbReference>
<evidence type="ECO:0000256" key="2">
    <source>
        <dbReference type="ARBA" id="ARBA00022771"/>
    </source>
</evidence>
<name>A0A9W8IAE7_9FUNG</name>
<dbReference type="PROSITE" id="PS50088">
    <property type="entry name" value="ANK_REPEAT"/>
    <property type="match status" value="1"/>
</dbReference>
<dbReference type="PROSITE" id="PS50115">
    <property type="entry name" value="ARFGAP"/>
    <property type="match status" value="1"/>
</dbReference>
<feature type="region of interest" description="Disordered" evidence="6">
    <location>
        <begin position="1429"/>
        <end position="1455"/>
    </location>
</feature>
<dbReference type="SUPFAM" id="SSF50729">
    <property type="entry name" value="PH domain-like"/>
    <property type="match status" value="1"/>
</dbReference>
<dbReference type="CDD" id="cd08204">
    <property type="entry name" value="ArfGap"/>
    <property type="match status" value="1"/>
</dbReference>
<keyword evidence="3" id="KW-0862">Zinc</keyword>
<feature type="compositionally biased region" description="Polar residues" evidence="6">
    <location>
        <begin position="1289"/>
        <end position="1306"/>
    </location>
</feature>
<dbReference type="PRINTS" id="PR00405">
    <property type="entry name" value="REVINTRACTNG"/>
</dbReference>
<dbReference type="PROSITE" id="PS50003">
    <property type="entry name" value="PH_DOMAIN"/>
    <property type="match status" value="1"/>
</dbReference>
<dbReference type="Gene3D" id="1.25.40.20">
    <property type="entry name" value="Ankyrin repeat-containing domain"/>
    <property type="match status" value="1"/>
</dbReference>
<keyword evidence="2 5" id="KW-0863">Zinc-finger</keyword>
<dbReference type="GO" id="GO:0005096">
    <property type="term" value="F:GTPase activator activity"/>
    <property type="evidence" value="ECO:0007669"/>
    <property type="project" value="InterPro"/>
</dbReference>
<dbReference type="OrthoDB" id="10266696at2759"/>
<dbReference type="Pfam" id="PF01412">
    <property type="entry name" value="ArfGap"/>
    <property type="match status" value="1"/>
</dbReference>
<dbReference type="SUPFAM" id="SSF48403">
    <property type="entry name" value="Ankyrin repeat"/>
    <property type="match status" value="1"/>
</dbReference>
<dbReference type="SMART" id="SM00233">
    <property type="entry name" value="PH"/>
    <property type="match status" value="1"/>
</dbReference>
<feature type="compositionally biased region" description="Polar residues" evidence="6">
    <location>
        <begin position="1078"/>
        <end position="1094"/>
    </location>
</feature>
<feature type="region of interest" description="Disordered" evidence="6">
    <location>
        <begin position="1128"/>
        <end position="1160"/>
    </location>
</feature>
<sequence length="1490" mass="160107">MAAIGRLSVVIENKERRDEYVLANTCWRMETAGGEPPLLRPIGKRGVWGAVAIDDTEIPAQLGVVPAYMGPQSELQVSVLSSGPDNQEHNDGLSVAVSVQSKNEAASSQRVDVQREATQPGLLRAQWRPDSSILRGRAGVVTVQIAGHTGSRAASFAFYAGTTAVRTCKESTEEVAVVGSEHVFGEMLQHHAQRTGETEGSQQQQHPLFGRWVGEDSPQFRQTIASMESQAQTSRAQYKEISRQAGALGEASEQFLRVLDEALGAAEGLAVARPLAQTFLEPLRRDIGQLLRTVCGNWDAVVVTQARRQYEGTFRALDERKTAFDAASTQFYGDMTKHLKTKATRGAERRDEAFERSRMAFDAARWAYFLELWTATHGWSALEMFVALLTWAKSVARTREAAQLQTGALAWLMQRIPAACEEARLQKSESTEFQAFVENPYGGVVRAHALTPTDGAPESSEYVRVSLESLDQPPVQLQRPPPMRQSASTSSVALRLSTDSQTARAASGSSLDLARQLASVSLGRPLDIPPSTHSSEQLQRDGVREGVLYARVSVHGSDAPRMQVTTGRNMRAAAHNGWRQYWCVVRNGTFRKFSGWREGRMEPRGAALDLSLATVRVLDADSKQAGRRRFCFEIITPTYYGVFQAAGAAEMAAWVEVLRRAIELRLLQGDAPRPSTSSDGALPPGRRAAVRLSRMSQLSDFESITTLASSLNESSASVASARDDEAARGQRAPMAALLPMLQQDEANEHCADCSAPHPDWCSLNLGCLLCIACSGVHRSLGTHVSKVRSLTLDVTSFTPVVVALLLATGNAVNRAVFAPGALPAQLQRPAPDSPPHMRQQFIAAKYVRRALVDRSWRPEGRLAHELSLLVPQPVAAWDRCTASALLFAAISVGDAAAALRAVVLGADVSSTFMDSVGEHALLAPITPLLAALFGVEQIAQLVDAEHSAHNSDSAASDNIPIPSSRAQLEIAELLMLNGASASVQDCSGRSALHWACVASSTAAAKMLIDKGVDPLLRDRNGQRAVDLVADTNHAVRAVILPATQQAEERQRQEAAQQWDAPSPERSNGRSLRRPGSMGSITSSSQWNAPSSRNDNPVINVARRFTQSLAPALSGPSFVSRMSVSTERPSLLELSGGGSSGADARRGPRGTGGGLGIQNIPAIPRGEGGWLSSLGPNKRGRRLTNGIRDLGARIGAPSRGADGMTTIDEAAPMLPTILSAGIEDDESMLEVLLETGGSPNEQPTGGSSTAFSAPSTPAPIVAARGSSVSISPMVSRSDSTGQHLSRHSSMRSTRSGKPQVESPSVKTPNLPYYMFATQGQGSSPIKLRSHLDISSAGSSFVDVREADGHMSPLQVTHIPTSDYNGVSKPQSNRSRASLALFSFGNDDPHDRSSLMAKLLPGNGHKPAMDPAENKRSSRILLRRGTTASNILRPSSSADGLSQARLQADMRPPTSNDARLRSKLRLLPKSSRMALHGFFGRSKQSVHHESEV</sequence>
<comment type="caution">
    <text evidence="9">The sequence shown here is derived from an EMBL/GenBank/DDBJ whole genome shotgun (WGS) entry which is preliminary data.</text>
</comment>
<feature type="compositionally biased region" description="Low complexity" evidence="6">
    <location>
        <begin position="1265"/>
        <end position="1278"/>
    </location>
</feature>
<dbReference type="InterPro" id="IPR038508">
    <property type="entry name" value="ArfGAP_dom_sf"/>
</dbReference>
<dbReference type="EMBL" id="JANBUW010000007">
    <property type="protein sequence ID" value="KAJ2851974.1"/>
    <property type="molecule type" value="Genomic_DNA"/>
</dbReference>
<dbReference type="Gene3D" id="2.30.29.30">
    <property type="entry name" value="Pleckstrin-homology domain (PH domain)/Phosphotyrosine-binding domain (PTB)"/>
    <property type="match status" value="1"/>
</dbReference>
<dbReference type="Proteomes" id="UP001139887">
    <property type="component" value="Unassembled WGS sequence"/>
</dbReference>
<evidence type="ECO:0000313" key="10">
    <source>
        <dbReference type="Proteomes" id="UP001139887"/>
    </source>
</evidence>
<organism evidence="9 10">
    <name type="scientific">Coemansia brasiliensis</name>
    <dbReference type="NCBI Taxonomy" id="2650707"/>
    <lineage>
        <taxon>Eukaryota</taxon>
        <taxon>Fungi</taxon>
        <taxon>Fungi incertae sedis</taxon>
        <taxon>Zoopagomycota</taxon>
        <taxon>Kickxellomycotina</taxon>
        <taxon>Kickxellomycetes</taxon>
        <taxon>Kickxellales</taxon>
        <taxon>Kickxellaceae</taxon>
        <taxon>Coemansia</taxon>
    </lineage>
</organism>
<dbReference type="InterPro" id="IPR011993">
    <property type="entry name" value="PH-like_dom_sf"/>
</dbReference>
<feature type="repeat" description="ANK" evidence="4">
    <location>
        <begin position="987"/>
        <end position="1019"/>
    </location>
</feature>
<dbReference type="Pfam" id="PF12796">
    <property type="entry name" value="Ank_2"/>
    <property type="match status" value="1"/>
</dbReference>
<feature type="compositionally biased region" description="Polar residues" evidence="6">
    <location>
        <begin position="485"/>
        <end position="509"/>
    </location>
</feature>
<dbReference type="GO" id="GO:0008270">
    <property type="term" value="F:zinc ion binding"/>
    <property type="evidence" value="ECO:0007669"/>
    <property type="project" value="UniProtKB-KW"/>
</dbReference>
<proteinExistence type="predicted"/>
<dbReference type="Pfam" id="PF00169">
    <property type="entry name" value="PH"/>
    <property type="match status" value="1"/>
</dbReference>
<evidence type="ECO:0000259" key="8">
    <source>
        <dbReference type="PROSITE" id="PS50115"/>
    </source>
</evidence>
<dbReference type="InterPro" id="IPR036770">
    <property type="entry name" value="Ankyrin_rpt-contain_sf"/>
</dbReference>
<feature type="region of interest" description="Disordered" evidence="6">
    <location>
        <begin position="1234"/>
        <end position="1307"/>
    </location>
</feature>
<dbReference type="SUPFAM" id="SSF103657">
    <property type="entry name" value="BAR/IMD domain-like"/>
    <property type="match status" value="1"/>
</dbReference>
<dbReference type="InterPro" id="IPR037278">
    <property type="entry name" value="ARFGAP/RecO"/>
</dbReference>
<feature type="domain" description="PH" evidence="7">
    <location>
        <begin position="541"/>
        <end position="663"/>
    </location>
</feature>
<feature type="region of interest" description="Disordered" evidence="6">
    <location>
        <begin position="473"/>
        <end position="509"/>
    </location>
</feature>
<evidence type="ECO:0000256" key="4">
    <source>
        <dbReference type="PROSITE-ProRule" id="PRU00023"/>
    </source>
</evidence>
<dbReference type="SMART" id="SM00105">
    <property type="entry name" value="ArfGap"/>
    <property type="match status" value="1"/>
</dbReference>
<feature type="compositionally biased region" description="Polar residues" evidence="6">
    <location>
        <begin position="1429"/>
        <end position="1438"/>
    </location>
</feature>
<feature type="domain" description="Arf-GAP" evidence="8">
    <location>
        <begin position="735"/>
        <end position="859"/>
    </location>
</feature>
<dbReference type="PROSITE" id="PS50297">
    <property type="entry name" value="ANK_REP_REGION"/>
    <property type="match status" value="1"/>
</dbReference>
<evidence type="ECO:0000259" key="7">
    <source>
        <dbReference type="PROSITE" id="PS50003"/>
    </source>
</evidence>
<feature type="region of interest" description="Disordered" evidence="6">
    <location>
        <begin position="1045"/>
        <end position="1094"/>
    </location>
</feature>
<keyword evidence="10" id="KW-1185">Reference proteome</keyword>
<dbReference type="InterPro" id="IPR001849">
    <property type="entry name" value="PH_domain"/>
</dbReference>
<gene>
    <name evidence="9" type="ORF">IWW36_000747</name>
</gene>
<protein>
    <recommendedName>
        <fullName evidence="11">ArfGap-domain-containing protein</fullName>
    </recommendedName>
</protein>
<dbReference type="InterPro" id="IPR001164">
    <property type="entry name" value="ArfGAP_dom"/>
</dbReference>
<keyword evidence="1" id="KW-0479">Metal-binding</keyword>
<evidence type="ECO:0000256" key="1">
    <source>
        <dbReference type="ARBA" id="ARBA00022723"/>
    </source>
</evidence>
<dbReference type="SUPFAM" id="SSF57863">
    <property type="entry name" value="ArfGap/RecO-like zinc finger"/>
    <property type="match status" value="1"/>
</dbReference>
<reference evidence="9" key="1">
    <citation type="submission" date="2022-07" db="EMBL/GenBank/DDBJ databases">
        <title>Phylogenomic reconstructions and comparative analyses of Kickxellomycotina fungi.</title>
        <authorList>
            <person name="Reynolds N.K."/>
            <person name="Stajich J.E."/>
            <person name="Barry K."/>
            <person name="Grigoriev I.V."/>
            <person name="Crous P."/>
            <person name="Smith M.E."/>
        </authorList>
    </citation>
    <scope>NUCLEOTIDE SEQUENCE</scope>
    <source>
        <strain evidence="9">NRRL 1566</strain>
    </source>
</reference>
<evidence type="ECO:0000256" key="5">
    <source>
        <dbReference type="PROSITE-ProRule" id="PRU00288"/>
    </source>
</evidence>
<evidence type="ECO:0000256" key="6">
    <source>
        <dbReference type="SAM" id="MobiDB-lite"/>
    </source>
</evidence>
<dbReference type="SMART" id="SM00248">
    <property type="entry name" value="ANK"/>
    <property type="match status" value="2"/>
</dbReference>
<feature type="compositionally biased region" description="Low complexity" evidence="6">
    <location>
        <begin position="1243"/>
        <end position="1258"/>
    </location>
</feature>
<dbReference type="PANTHER" id="PTHR23180">
    <property type="entry name" value="CENTAURIN/ARF"/>
    <property type="match status" value="1"/>
</dbReference>
<dbReference type="Gene3D" id="1.20.1270.60">
    <property type="entry name" value="Arfaptin homology (AH) domain/BAR domain"/>
    <property type="match status" value="1"/>
</dbReference>
<evidence type="ECO:0000313" key="9">
    <source>
        <dbReference type="EMBL" id="KAJ2851974.1"/>
    </source>
</evidence>
<evidence type="ECO:0000256" key="3">
    <source>
        <dbReference type="ARBA" id="ARBA00022833"/>
    </source>
</evidence>
<dbReference type="InterPro" id="IPR002110">
    <property type="entry name" value="Ankyrin_rpt"/>
</dbReference>
<keyword evidence="4" id="KW-0040">ANK repeat</keyword>
<evidence type="ECO:0008006" key="11">
    <source>
        <dbReference type="Google" id="ProtNLM"/>
    </source>
</evidence>
<dbReference type="Gene3D" id="1.10.220.150">
    <property type="entry name" value="Arf GTPase activating protein"/>
    <property type="match status" value="1"/>
</dbReference>
<dbReference type="InterPro" id="IPR027267">
    <property type="entry name" value="AH/BAR_dom_sf"/>
</dbReference>
<accession>A0A9W8IAE7</accession>
<dbReference type="PANTHER" id="PTHR23180:SF160">
    <property type="entry name" value="ADP-RIBOSYLATION FACTOR GTPASE-ACTIVATING PROTEIN EFFECTOR PROTEIN 1"/>
    <property type="match status" value="1"/>
</dbReference>